<name>A0A8S2EHA5_9BILA</name>
<dbReference type="Proteomes" id="UP000677228">
    <property type="component" value="Unassembled WGS sequence"/>
</dbReference>
<dbReference type="InterPro" id="IPR004263">
    <property type="entry name" value="Exostosin"/>
</dbReference>
<evidence type="ECO:0000313" key="4">
    <source>
        <dbReference type="EMBL" id="CAF3976489.1"/>
    </source>
</evidence>
<dbReference type="PANTHER" id="PTHR11062:SF281">
    <property type="entry name" value="EXOSTOSIN-LIKE 2"/>
    <property type="match status" value="1"/>
</dbReference>
<evidence type="ECO:0000313" key="5">
    <source>
        <dbReference type="Proteomes" id="UP000677228"/>
    </source>
</evidence>
<comment type="similarity">
    <text evidence="1">Belongs to the glycosyltransferase 47 family.</text>
</comment>
<protein>
    <recommendedName>
        <fullName evidence="2">Exostosin GT47 domain-containing protein</fullName>
    </recommendedName>
</protein>
<dbReference type="GO" id="GO:0015012">
    <property type="term" value="P:heparan sulfate proteoglycan biosynthetic process"/>
    <property type="evidence" value="ECO:0007669"/>
    <property type="project" value="UniProtKB-ARBA"/>
</dbReference>
<dbReference type="Proteomes" id="UP000682733">
    <property type="component" value="Unassembled WGS sequence"/>
</dbReference>
<evidence type="ECO:0000256" key="1">
    <source>
        <dbReference type="ARBA" id="ARBA00010271"/>
    </source>
</evidence>
<evidence type="ECO:0000259" key="2">
    <source>
        <dbReference type="Pfam" id="PF03016"/>
    </source>
</evidence>
<reference evidence="3" key="1">
    <citation type="submission" date="2021-02" db="EMBL/GenBank/DDBJ databases">
        <authorList>
            <person name="Nowell W R."/>
        </authorList>
    </citation>
    <scope>NUCLEOTIDE SEQUENCE</scope>
</reference>
<feature type="domain" description="Exostosin GT47" evidence="2">
    <location>
        <begin position="211"/>
        <end position="435"/>
    </location>
</feature>
<dbReference type="EMBL" id="CAJOBA010034026">
    <property type="protein sequence ID" value="CAF3976489.1"/>
    <property type="molecule type" value="Genomic_DNA"/>
</dbReference>
<dbReference type="AlphaFoldDB" id="A0A8S2EHA5"/>
<evidence type="ECO:0000313" key="3">
    <source>
        <dbReference type="EMBL" id="CAF1164750.1"/>
    </source>
</evidence>
<accession>A0A8S2EHA5</accession>
<dbReference type="GO" id="GO:0016757">
    <property type="term" value="F:glycosyltransferase activity"/>
    <property type="evidence" value="ECO:0007669"/>
    <property type="project" value="InterPro"/>
</dbReference>
<dbReference type="Pfam" id="PF03016">
    <property type="entry name" value="Exostosin_GT47"/>
    <property type="match status" value="1"/>
</dbReference>
<comment type="caution">
    <text evidence="3">The sequence shown here is derived from an EMBL/GenBank/DDBJ whole genome shotgun (WGS) entry which is preliminary data.</text>
</comment>
<dbReference type="InterPro" id="IPR040911">
    <property type="entry name" value="Exostosin_GT47"/>
</dbReference>
<proteinExistence type="inferred from homology"/>
<dbReference type="EMBL" id="CAJNOK010012499">
    <property type="protein sequence ID" value="CAF1164750.1"/>
    <property type="molecule type" value="Genomic_DNA"/>
</dbReference>
<gene>
    <name evidence="3" type="ORF">OVA965_LOCUS22273</name>
    <name evidence="4" type="ORF">TMI583_LOCUS22990</name>
</gene>
<organism evidence="3 5">
    <name type="scientific">Didymodactylos carnosus</name>
    <dbReference type="NCBI Taxonomy" id="1234261"/>
    <lineage>
        <taxon>Eukaryota</taxon>
        <taxon>Metazoa</taxon>
        <taxon>Spiralia</taxon>
        <taxon>Gnathifera</taxon>
        <taxon>Rotifera</taxon>
        <taxon>Eurotatoria</taxon>
        <taxon>Bdelloidea</taxon>
        <taxon>Philodinida</taxon>
        <taxon>Philodinidae</taxon>
        <taxon>Didymodactylos</taxon>
    </lineage>
</organism>
<dbReference type="PANTHER" id="PTHR11062">
    <property type="entry name" value="EXOSTOSIN HEPARAN SULFATE GLYCOSYLTRANSFERASE -RELATED"/>
    <property type="match status" value="1"/>
</dbReference>
<sequence>MVFKLQTFKCIFIVCVSCPVTLLIISNINTAPYFNSIHPTTATQRTLNNLVCTYPFRLFIYPLPSIFNSQIIPYFQIPVHDRSGTWHTGPNITTPSIFNPDANMAQFTSEIALHWQFEKHPCRTLDPEQATFFFLPAYGFYLTWFSDITNMTQPLFKVAASKLNAVLRDSAEIENFFDYVDQQALLDKNSSNQEHPLPSTYKKYLYRHNLCDHLFVASRPFQQWDSSYVWNALDGLAQNLIWLAIEMTPRYSSSVSSKILKNIPIPYLVTGDLHIAGTVIYRQLQQKLLVMNISSTIVEPCTNVFCSIAFADQYQNEYGSLSRPFLTYFAGSVRQNRRHLKELMKQMNNSSLFHEISSTSRNANSQLFRKYLQSTFCFILLGDSASSKRLFDVIAANCIPVIISDQWELPFTSNLPWQQFSIRFSESMLEHNKSYIHRLLTTMPETQIFNMQLNLYKVRTHFLYSLENENFVSQPNDAVDEIFKQLAMRQQYAKTCKYHM</sequence>